<dbReference type="GO" id="GO:0046872">
    <property type="term" value="F:metal ion binding"/>
    <property type="evidence" value="ECO:0007669"/>
    <property type="project" value="UniProtKB-KW"/>
</dbReference>
<evidence type="ECO:0000256" key="3">
    <source>
        <dbReference type="ARBA" id="ARBA00008661"/>
    </source>
</evidence>
<evidence type="ECO:0000256" key="19">
    <source>
        <dbReference type="ARBA" id="ARBA00049245"/>
    </source>
</evidence>
<comment type="catalytic activity">
    <reaction evidence="18">
        <text>3-O-(alpha-L-fucosyl)-L-seryl-[EGF-like domain protein] + UDP-N-acetyl-alpha-D-glucosamine = 3-O-(N-acetyl-beta-D-glucosaminyl-(1-&gt;3)-alpha-L-fucosyl)-L-seryl-[EGF-like domain protein] + UDP + H(+)</text>
        <dbReference type="Rhea" id="RHEA:70511"/>
        <dbReference type="Rhea" id="RHEA-COMP:17919"/>
        <dbReference type="Rhea" id="RHEA-COMP:17920"/>
        <dbReference type="ChEBI" id="CHEBI:15378"/>
        <dbReference type="ChEBI" id="CHEBI:57705"/>
        <dbReference type="ChEBI" id="CHEBI:58223"/>
        <dbReference type="ChEBI" id="CHEBI:189632"/>
        <dbReference type="ChEBI" id="CHEBI:189633"/>
        <dbReference type="EC" id="2.4.1.222"/>
    </reaction>
</comment>
<evidence type="ECO:0000256" key="9">
    <source>
        <dbReference type="ARBA" id="ARBA00022723"/>
    </source>
</evidence>
<evidence type="ECO:0000256" key="1">
    <source>
        <dbReference type="ARBA" id="ARBA00001936"/>
    </source>
</evidence>
<keyword evidence="6" id="KW-0328">Glycosyltransferase</keyword>
<dbReference type="Gene3D" id="3.90.550.50">
    <property type="match status" value="1"/>
</dbReference>
<evidence type="ECO:0000256" key="8">
    <source>
        <dbReference type="ARBA" id="ARBA00022692"/>
    </source>
</evidence>
<comment type="cofactor">
    <cofactor evidence="1">
        <name>Mn(2+)</name>
        <dbReference type="ChEBI" id="CHEBI:29035"/>
    </cofactor>
</comment>
<evidence type="ECO:0000313" key="22">
    <source>
        <dbReference type="Ensembl" id="ENSSOCP00000006521.1"/>
    </source>
</evidence>
<feature type="compositionally biased region" description="Basic and acidic residues" evidence="20">
    <location>
        <begin position="44"/>
        <end position="53"/>
    </location>
</feature>
<evidence type="ECO:0000256" key="14">
    <source>
        <dbReference type="ARBA" id="ARBA00023157"/>
    </source>
</evidence>
<name>A0A8D0EXL3_STROC</name>
<evidence type="ECO:0000256" key="15">
    <source>
        <dbReference type="ARBA" id="ARBA00023180"/>
    </source>
</evidence>
<organism evidence="22 23">
    <name type="scientific">Strix occidentalis caurina</name>
    <name type="common">northern spotted owl</name>
    <dbReference type="NCBI Taxonomy" id="311401"/>
    <lineage>
        <taxon>Eukaryota</taxon>
        <taxon>Metazoa</taxon>
        <taxon>Chordata</taxon>
        <taxon>Craniata</taxon>
        <taxon>Vertebrata</taxon>
        <taxon>Euteleostomi</taxon>
        <taxon>Archelosauria</taxon>
        <taxon>Archosauria</taxon>
        <taxon>Dinosauria</taxon>
        <taxon>Saurischia</taxon>
        <taxon>Theropoda</taxon>
        <taxon>Coelurosauria</taxon>
        <taxon>Aves</taxon>
        <taxon>Neognathae</taxon>
        <taxon>Neoaves</taxon>
        <taxon>Telluraves</taxon>
        <taxon>Strigiformes</taxon>
        <taxon>Strigidae</taxon>
        <taxon>Strix</taxon>
    </lineage>
</organism>
<dbReference type="Proteomes" id="UP000694551">
    <property type="component" value="Unplaced"/>
</dbReference>
<dbReference type="PANTHER" id="PTHR10811">
    <property type="entry name" value="FRINGE-RELATED"/>
    <property type="match status" value="1"/>
</dbReference>
<keyword evidence="10" id="KW-0735">Signal-anchor</keyword>
<evidence type="ECO:0000256" key="5">
    <source>
        <dbReference type="ARBA" id="ARBA00022473"/>
    </source>
</evidence>
<keyword evidence="9" id="KW-0479">Metal-binding</keyword>
<feature type="domain" description="Fringe-like glycosyltransferase" evidence="21">
    <location>
        <begin position="89"/>
        <end position="335"/>
    </location>
</feature>
<keyword evidence="23" id="KW-1185">Reference proteome</keyword>
<dbReference type="AlphaFoldDB" id="A0A8D0EXL3"/>
<dbReference type="Pfam" id="PF02434">
    <property type="entry name" value="Fringe"/>
    <property type="match status" value="1"/>
</dbReference>
<evidence type="ECO:0000256" key="17">
    <source>
        <dbReference type="ARBA" id="ARBA00029637"/>
    </source>
</evidence>
<keyword evidence="14" id="KW-1015">Disulfide bond</keyword>
<dbReference type="FunFam" id="3.90.550.50:FF:000003">
    <property type="entry name" value="Beta-1,3-N-acetylglucosaminyltransferase"/>
    <property type="match status" value="1"/>
</dbReference>
<keyword evidence="16" id="KW-0464">Manganese</keyword>
<feature type="region of interest" description="Disordered" evidence="20">
    <location>
        <begin position="1"/>
        <end position="66"/>
    </location>
</feature>
<comment type="subcellular location">
    <subcellularLocation>
        <location evidence="2">Golgi apparatus membrane</location>
        <topology evidence="2">Single-pass type II membrane protein</topology>
    </subcellularLocation>
</comment>
<keyword evidence="5" id="KW-0217">Developmental protein</keyword>
<dbReference type="Ensembl" id="ENSSOCT00000006685.1">
    <property type="protein sequence ID" value="ENSSOCP00000006521.1"/>
    <property type="gene ID" value="ENSSOCG00000004957.1"/>
</dbReference>
<keyword evidence="8" id="KW-0812">Transmembrane</keyword>
<evidence type="ECO:0000256" key="10">
    <source>
        <dbReference type="ARBA" id="ARBA00022968"/>
    </source>
</evidence>
<proteinExistence type="inferred from homology"/>
<evidence type="ECO:0000256" key="6">
    <source>
        <dbReference type="ARBA" id="ARBA00022676"/>
    </source>
</evidence>
<keyword evidence="11" id="KW-1133">Transmembrane helix</keyword>
<evidence type="ECO:0000313" key="23">
    <source>
        <dbReference type="Proteomes" id="UP000694551"/>
    </source>
</evidence>
<evidence type="ECO:0000256" key="7">
    <source>
        <dbReference type="ARBA" id="ARBA00022679"/>
    </source>
</evidence>
<evidence type="ECO:0000256" key="12">
    <source>
        <dbReference type="ARBA" id="ARBA00023034"/>
    </source>
</evidence>
<keyword evidence="12" id="KW-0333">Golgi apparatus</keyword>
<dbReference type="GO" id="GO:0033829">
    <property type="term" value="F:O-fucosylpeptide 3-beta-N-acetylglucosaminyltransferase activity"/>
    <property type="evidence" value="ECO:0007669"/>
    <property type="project" value="UniProtKB-EC"/>
</dbReference>
<comment type="catalytic activity">
    <reaction evidence="19">
        <text>3-O-(alpha-L-fucosyl)-L-threonyl-[EGF-like domain protein] + UDP-N-acetyl-alpha-D-glucosamine = 3-O-(N-acetyl-beta-D-glucosaminyl-(1-&gt;3)-alpha-L-fucosyl)-L-threonyl-[EGF-like domain protein] + UDP + H(+)</text>
        <dbReference type="Rhea" id="RHEA:70531"/>
        <dbReference type="Rhea" id="RHEA-COMP:17922"/>
        <dbReference type="Rhea" id="RHEA-COMP:17923"/>
        <dbReference type="ChEBI" id="CHEBI:15378"/>
        <dbReference type="ChEBI" id="CHEBI:57705"/>
        <dbReference type="ChEBI" id="CHEBI:58223"/>
        <dbReference type="ChEBI" id="CHEBI:189631"/>
        <dbReference type="ChEBI" id="CHEBI:189634"/>
        <dbReference type="EC" id="2.4.1.222"/>
    </reaction>
</comment>
<evidence type="ECO:0000256" key="16">
    <source>
        <dbReference type="ARBA" id="ARBA00023211"/>
    </source>
</evidence>
<dbReference type="GO" id="GO:0000139">
    <property type="term" value="C:Golgi membrane"/>
    <property type="evidence" value="ECO:0007669"/>
    <property type="project" value="UniProtKB-SubCell"/>
</dbReference>
<protein>
    <recommendedName>
        <fullName evidence="17">O-fucosylpeptide 3-beta-N-acetylglucosaminyltransferase</fullName>
        <ecNumber evidence="4">2.4.1.222</ecNumber>
    </recommendedName>
    <alternativeName>
        <fullName evidence="17">O-fucosylpeptide 3-beta-N-acetylglucosaminyltransferase</fullName>
    </alternativeName>
</protein>
<accession>A0A8D0EXL3</accession>
<comment type="similarity">
    <text evidence="3">Belongs to the glycosyltransferase 31 family.</text>
</comment>
<keyword evidence="13" id="KW-0472">Membrane</keyword>
<evidence type="ECO:0000259" key="21">
    <source>
        <dbReference type="Pfam" id="PF02434"/>
    </source>
</evidence>
<evidence type="ECO:0000256" key="2">
    <source>
        <dbReference type="ARBA" id="ARBA00004323"/>
    </source>
</evidence>
<dbReference type="InterPro" id="IPR003378">
    <property type="entry name" value="Fringe-like_glycosylTrfase"/>
</dbReference>
<reference evidence="22" key="1">
    <citation type="submission" date="2025-08" db="UniProtKB">
        <authorList>
            <consortium name="Ensembl"/>
        </authorList>
    </citation>
    <scope>IDENTIFICATION</scope>
</reference>
<sequence>MPWRGKPTVRPRAASSPSSILLPLPPPGLAPRPMAGGGTGAEAGADREQERAAPEGAGGETVPPHAWRPAPSLEPCARCSPPPRSLCLTLGDIFIAVKTTKRFHQSRMELLLDTWISRAREQTYVFTDEEDDALKRRMGNNLCSAEHSHLALSCKMAAEFDAFLASGRSWFCHLDDDNYLNPRALLKLLSSYSATWDIYLGKPSLNRPIWASEILPNNQTVHPKSVHFWFATGGAGFCISRKLASKMVPWASGRNFLSTSELIRLPDDCTVGYIIECKVGGQLLPNPLFHSHLENLQLIPASLLTQQVTLSYGVFENKLNVIELSGPFSPQEDPSSRFRSLHCHLYPDTSWCLQTVGW</sequence>
<evidence type="ECO:0000256" key="4">
    <source>
        <dbReference type="ARBA" id="ARBA00012197"/>
    </source>
</evidence>
<evidence type="ECO:0000256" key="20">
    <source>
        <dbReference type="SAM" id="MobiDB-lite"/>
    </source>
</evidence>
<keyword evidence="7" id="KW-0808">Transferase</keyword>
<evidence type="ECO:0000256" key="18">
    <source>
        <dbReference type="ARBA" id="ARBA00047713"/>
    </source>
</evidence>
<reference evidence="22" key="2">
    <citation type="submission" date="2025-09" db="UniProtKB">
        <authorList>
            <consortium name="Ensembl"/>
        </authorList>
    </citation>
    <scope>IDENTIFICATION</scope>
</reference>
<dbReference type="EC" id="2.4.1.222" evidence="4"/>
<keyword evidence="15" id="KW-0325">Glycoprotein</keyword>
<evidence type="ECO:0000256" key="11">
    <source>
        <dbReference type="ARBA" id="ARBA00022989"/>
    </source>
</evidence>
<feature type="compositionally biased region" description="Low complexity" evidence="20">
    <location>
        <begin position="10"/>
        <end position="22"/>
    </location>
</feature>
<evidence type="ECO:0000256" key="13">
    <source>
        <dbReference type="ARBA" id="ARBA00023136"/>
    </source>
</evidence>